<dbReference type="CDD" id="cd01639">
    <property type="entry name" value="IMPase"/>
    <property type="match status" value="1"/>
</dbReference>
<evidence type="ECO:0000256" key="8">
    <source>
        <dbReference type="ARBA" id="ARBA00022842"/>
    </source>
</evidence>
<proteinExistence type="inferred from homology"/>
<dbReference type="InterPro" id="IPR000760">
    <property type="entry name" value="Inositol_monophosphatase-like"/>
</dbReference>
<dbReference type="InterPro" id="IPR020550">
    <property type="entry name" value="Inositol_monophosphatase_CS"/>
</dbReference>
<dbReference type="Proteomes" id="UP000666240">
    <property type="component" value="Unassembled WGS sequence"/>
</dbReference>
<feature type="binding site" evidence="9">
    <location>
        <position position="86"/>
    </location>
    <ligand>
        <name>Mg(2+)</name>
        <dbReference type="ChEBI" id="CHEBI:18420"/>
        <label>1</label>
        <note>catalytic</note>
    </ligand>
</feature>
<dbReference type="FunFam" id="3.30.540.10:FF:000003">
    <property type="entry name" value="Inositol-1-monophosphatase"/>
    <property type="match status" value="1"/>
</dbReference>
<evidence type="ECO:0000256" key="2">
    <source>
        <dbReference type="ARBA" id="ARBA00001946"/>
    </source>
</evidence>
<evidence type="ECO:0000256" key="7">
    <source>
        <dbReference type="ARBA" id="ARBA00022801"/>
    </source>
</evidence>
<dbReference type="Pfam" id="PF00459">
    <property type="entry name" value="Inositol_P"/>
    <property type="match status" value="1"/>
</dbReference>
<reference evidence="11" key="1">
    <citation type="submission" date="2021-03" db="EMBL/GenBank/DDBJ databases">
        <title>Genome sequencing and assembly of Tianweitania sediminis.</title>
        <authorList>
            <person name="Chhetri G."/>
        </authorList>
    </citation>
    <scope>NUCLEOTIDE SEQUENCE</scope>
    <source>
        <strain evidence="11">Z8</strain>
    </source>
</reference>
<dbReference type="GO" id="GO:0007165">
    <property type="term" value="P:signal transduction"/>
    <property type="evidence" value="ECO:0007669"/>
    <property type="project" value="TreeGrafter"/>
</dbReference>
<dbReference type="PRINTS" id="PR01959">
    <property type="entry name" value="SBIMPHPHTASE"/>
</dbReference>
<evidence type="ECO:0000256" key="9">
    <source>
        <dbReference type="PIRSR" id="PIRSR600760-2"/>
    </source>
</evidence>
<feature type="binding site" evidence="9">
    <location>
        <position position="69"/>
    </location>
    <ligand>
        <name>Mg(2+)</name>
        <dbReference type="ChEBI" id="CHEBI:18420"/>
        <label>1</label>
        <note>catalytic</note>
    </ligand>
</feature>
<dbReference type="AlphaFoldDB" id="A0A8J7R042"/>
<evidence type="ECO:0000313" key="12">
    <source>
        <dbReference type="Proteomes" id="UP000666240"/>
    </source>
</evidence>
<evidence type="ECO:0000256" key="1">
    <source>
        <dbReference type="ARBA" id="ARBA00001033"/>
    </source>
</evidence>
<dbReference type="GO" id="GO:0006020">
    <property type="term" value="P:inositol metabolic process"/>
    <property type="evidence" value="ECO:0007669"/>
    <property type="project" value="TreeGrafter"/>
</dbReference>
<evidence type="ECO:0000256" key="10">
    <source>
        <dbReference type="RuleBase" id="RU364068"/>
    </source>
</evidence>
<keyword evidence="12" id="KW-1185">Reference proteome</keyword>
<dbReference type="InterPro" id="IPR022337">
    <property type="entry name" value="Inositol_monophosphatase_SuhB"/>
</dbReference>
<dbReference type="RefSeq" id="WP_209334023.1">
    <property type="nucleotide sequence ID" value="NZ_JAGIYY010000001.1"/>
</dbReference>
<dbReference type="GO" id="GO:0046854">
    <property type="term" value="P:phosphatidylinositol phosphate biosynthetic process"/>
    <property type="evidence" value="ECO:0007669"/>
    <property type="project" value="InterPro"/>
</dbReference>
<sequence length="266" mass="29058">MARSAILNVMVGAATKAGRSLARDFGEVQNLQVSLKGPGDYVSQADRKAEEIIYNELSRARPGYSFLMEERGPVEGDDEQHRWIVDPLDGTTNFLHGIPIFAISIALERQGQIVAGVIYNPAMDEMYVAERGGGAFLNDRRMRVAARRQMVDCVIATGIPHLGRPDHGRALIDMRHVMADSSGIRRLGAAALDLAYVAAGRFDAYWEDAIQPWDMAAGMLMVREAGGFVSTRHGNQDMLETGSVVVGNELIHAALLKTLNKPVQKA</sequence>
<dbReference type="GO" id="GO:0046872">
    <property type="term" value="F:metal ion binding"/>
    <property type="evidence" value="ECO:0007669"/>
    <property type="project" value="UniProtKB-KW"/>
</dbReference>
<evidence type="ECO:0000256" key="3">
    <source>
        <dbReference type="ARBA" id="ARBA00009759"/>
    </source>
</evidence>
<evidence type="ECO:0000256" key="4">
    <source>
        <dbReference type="ARBA" id="ARBA00013106"/>
    </source>
</evidence>
<dbReference type="EMBL" id="JAGIYY010000001">
    <property type="protein sequence ID" value="MBP0438088.1"/>
    <property type="molecule type" value="Genomic_DNA"/>
</dbReference>
<dbReference type="Gene3D" id="3.30.540.10">
    <property type="entry name" value="Fructose-1,6-Bisphosphatase, subunit A, domain 1"/>
    <property type="match status" value="1"/>
</dbReference>
<comment type="catalytic activity">
    <reaction evidence="1 10">
        <text>a myo-inositol phosphate + H2O = myo-inositol + phosphate</text>
        <dbReference type="Rhea" id="RHEA:24056"/>
        <dbReference type="ChEBI" id="CHEBI:15377"/>
        <dbReference type="ChEBI" id="CHEBI:17268"/>
        <dbReference type="ChEBI" id="CHEBI:43474"/>
        <dbReference type="ChEBI" id="CHEBI:84139"/>
        <dbReference type="EC" id="3.1.3.25"/>
    </reaction>
</comment>
<keyword evidence="8 9" id="KW-0460">Magnesium</keyword>
<dbReference type="PANTHER" id="PTHR20854:SF4">
    <property type="entry name" value="INOSITOL-1-MONOPHOSPHATASE-RELATED"/>
    <property type="match status" value="1"/>
</dbReference>
<keyword evidence="7 10" id="KW-0378">Hydrolase</keyword>
<gene>
    <name evidence="11" type="ORF">J5Y06_05470</name>
</gene>
<dbReference type="InterPro" id="IPR020583">
    <property type="entry name" value="Inositol_monoP_metal-BS"/>
</dbReference>
<comment type="caution">
    <text evidence="11">The sequence shown here is derived from an EMBL/GenBank/DDBJ whole genome shotgun (WGS) entry which is preliminary data.</text>
</comment>
<dbReference type="PANTHER" id="PTHR20854">
    <property type="entry name" value="INOSITOL MONOPHOSPHATASE"/>
    <property type="match status" value="1"/>
</dbReference>
<feature type="binding site" evidence="9">
    <location>
        <position position="214"/>
    </location>
    <ligand>
        <name>Mg(2+)</name>
        <dbReference type="ChEBI" id="CHEBI:18420"/>
        <label>1</label>
        <note>catalytic</note>
    </ligand>
</feature>
<feature type="binding site" evidence="9">
    <location>
        <position position="89"/>
    </location>
    <ligand>
        <name>Mg(2+)</name>
        <dbReference type="ChEBI" id="CHEBI:18420"/>
        <label>1</label>
        <note>catalytic</note>
    </ligand>
</feature>
<keyword evidence="6 9" id="KW-0479">Metal-binding</keyword>
<organism evidence="11 12">
    <name type="scientific">Tianweitania sediminis</name>
    <dbReference type="NCBI Taxonomy" id="1502156"/>
    <lineage>
        <taxon>Bacteria</taxon>
        <taxon>Pseudomonadati</taxon>
        <taxon>Pseudomonadota</taxon>
        <taxon>Alphaproteobacteria</taxon>
        <taxon>Hyphomicrobiales</taxon>
        <taxon>Phyllobacteriaceae</taxon>
        <taxon>Tianweitania</taxon>
    </lineage>
</organism>
<protein>
    <recommendedName>
        <fullName evidence="5 10">Inositol-1-monophosphatase</fullName>
        <ecNumber evidence="4 10">3.1.3.25</ecNumber>
    </recommendedName>
</protein>
<accession>A0A8J7R042</accession>
<comment type="similarity">
    <text evidence="3 10">Belongs to the inositol monophosphatase superfamily.</text>
</comment>
<comment type="cofactor">
    <cofactor evidence="2 9 10">
        <name>Mg(2+)</name>
        <dbReference type="ChEBI" id="CHEBI:18420"/>
    </cofactor>
</comment>
<dbReference type="PROSITE" id="PS00629">
    <property type="entry name" value="IMP_1"/>
    <property type="match status" value="1"/>
</dbReference>
<dbReference type="GO" id="GO:0008934">
    <property type="term" value="F:inositol monophosphate 1-phosphatase activity"/>
    <property type="evidence" value="ECO:0007669"/>
    <property type="project" value="InterPro"/>
</dbReference>
<name>A0A8J7R042_9HYPH</name>
<feature type="binding site" evidence="9">
    <location>
        <position position="88"/>
    </location>
    <ligand>
        <name>Mg(2+)</name>
        <dbReference type="ChEBI" id="CHEBI:18420"/>
        <label>1</label>
        <note>catalytic</note>
    </ligand>
</feature>
<dbReference type="PROSITE" id="PS00630">
    <property type="entry name" value="IMP_2"/>
    <property type="match status" value="1"/>
</dbReference>
<dbReference type="InterPro" id="IPR033942">
    <property type="entry name" value="IMPase"/>
</dbReference>
<dbReference type="EC" id="3.1.3.25" evidence="4 10"/>
<dbReference type="SUPFAM" id="SSF56655">
    <property type="entry name" value="Carbohydrate phosphatase"/>
    <property type="match status" value="1"/>
</dbReference>
<dbReference type="Gene3D" id="3.40.190.80">
    <property type="match status" value="1"/>
</dbReference>
<evidence type="ECO:0000256" key="6">
    <source>
        <dbReference type="ARBA" id="ARBA00022723"/>
    </source>
</evidence>
<evidence type="ECO:0000313" key="11">
    <source>
        <dbReference type="EMBL" id="MBP0438088.1"/>
    </source>
</evidence>
<evidence type="ECO:0000256" key="5">
    <source>
        <dbReference type="ARBA" id="ARBA00019784"/>
    </source>
</evidence>
<dbReference type="PRINTS" id="PR00377">
    <property type="entry name" value="IMPHPHTASES"/>
</dbReference>